<accession>A0A914HAE4</accession>
<evidence type="ECO:0000259" key="4">
    <source>
        <dbReference type="Pfam" id="PF04500"/>
    </source>
</evidence>
<dbReference type="WBParaSite" id="Gr19_v10_g15260.t1">
    <property type="protein sequence ID" value="Gr19_v10_g15260.t1"/>
    <property type="gene ID" value="Gr19_v10_g15260"/>
</dbReference>
<keyword evidence="1" id="KW-0479">Metal-binding</keyword>
<dbReference type="Pfam" id="PF04500">
    <property type="entry name" value="FLYWCH"/>
    <property type="match status" value="1"/>
</dbReference>
<dbReference type="Proteomes" id="UP000887572">
    <property type="component" value="Unplaced"/>
</dbReference>
<evidence type="ECO:0000313" key="6">
    <source>
        <dbReference type="WBParaSite" id="Gr19_v10_g15260.t1"/>
    </source>
</evidence>
<dbReference type="GO" id="GO:0008270">
    <property type="term" value="F:zinc ion binding"/>
    <property type="evidence" value="ECO:0007669"/>
    <property type="project" value="UniProtKB-KW"/>
</dbReference>
<evidence type="ECO:0000256" key="3">
    <source>
        <dbReference type="ARBA" id="ARBA00022833"/>
    </source>
</evidence>
<feature type="domain" description="FLYWCH-type" evidence="4">
    <location>
        <begin position="49"/>
        <end position="107"/>
    </location>
</feature>
<keyword evidence="2" id="KW-0863">Zinc-finger</keyword>
<reference evidence="6" key="1">
    <citation type="submission" date="2022-11" db="UniProtKB">
        <authorList>
            <consortium name="WormBaseParasite"/>
        </authorList>
    </citation>
    <scope>IDENTIFICATION</scope>
</reference>
<dbReference type="InterPro" id="IPR007588">
    <property type="entry name" value="Znf_FLYWCH"/>
</dbReference>
<dbReference type="Gene3D" id="2.20.25.240">
    <property type="match status" value="1"/>
</dbReference>
<evidence type="ECO:0000313" key="5">
    <source>
        <dbReference type="Proteomes" id="UP000887572"/>
    </source>
</evidence>
<dbReference type="AlphaFoldDB" id="A0A914HAE4"/>
<evidence type="ECO:0000256" key="1">
    <source>
        <dbReference type="ARBA" id="ARBA00022723"/>
    </source>
</evidence>
<organism evidence="5 6">
    <name type="scientific">Globodera rostochiensis</name>
    <name type="common">Golden nematode worm</name>
    <name type="synonym">Heterodera rostochiensis</name>
    <dbReference type="NCBI Taxonomy" id="31243"/>
    <lineage>
        <taxon>Eukaryota</taxon>
        <taxon>Metazoa</taxon>
        <taxon>Ecdysozoa</taxon>
        <taxon>Nematoda</taxon>
        <taxon>Chromadorea</taxon>
        <taxon>Rhabditida</taxon>
        <taxon>Tylenchina</taxon>
        <taxon>Tylenchomorpha</taxon>
        <taxon>Tylenchoidea</taxon>
        <taxon>Heteroderidae</taxon>
        <taxon>Heteroderinae</taxon>
        <taxon>Globodera</taxon>
    </lineage>
</organism>
<keyword evidence="5" id="KW-1185">Reference proteome</keyword>
<sequence length="519" mass="59034">MMNNTRALLVKATNHRQDIGDAEKLEEEYTDEPTTMVDFSVGKTRKAEGQAIWKGFRFVLNRTKGSKKFWVCANLRKTKYQVKVHTSVDDISRGTILPSKDSNAHNHLPNPAGVEAEQSQLETGCPKFLIYDSDTVRPANFNFPAVHCLMGRGTENNYRTTVQYMEVLTALKEHLGEGNGPLTIMTDFESALMPSLKNSFNPAENKACLFHLGQAFFTRFKKLKLVRHYGVEEVRRSFRWLISLAFLPQQLVRKGFGIIINQSFNGMEEFLYYVGKNYVCLSRWEVEQKQDAFLPNADAERLDARAAAVHSTPNFSGNSDNVRGLLSLSRISNVSSLEALIQAIVRQLVTVQDQAPSRFGLPIARPPKFPISLWNVRDRVESELPRCQASMEANHLALQKQSKRRPRMLDFLASLHKFDSQKTQEAREALLQPGSISRRPEYVQMDKTIKHLVKNAPLHTDEDIKALEAISLALHRGGIVANMTASGEVREDEEQDEEWSPQFDYPPYYSFYENSGHDY</sequence>
<keyword evidence="3" id="KW-0862">Zinc</keyword>
<proteinExistence type="predicted"/>
<name>A0A914HAE4_GLORO</name>
<protein>
    <submittedName>
        <fullName evidence="6">FLYWCH-type domain-containing protein</fullName>
    </submittedName>
</protein>
<evidence type="ECO:0000256" key="2">
    <source>
        <dbReference type="ARBA" id="ARBA00022771"/>
    </source>
</evidence>